<dbReference type="Pfam" id="PF07724">
    <property type="entry name" value="AAA_2"/>
    <property type="match status" value="1"/>
</dbReference>
<dbReference type="RefSeq" id="WP_083261879.1">
    <property type="nucleotide sequence ID" value="NZ_CP043010.1"/>
</dbReference>
<dbReference type="InterPro" id="IPR041546">
    <property type="entry name" value="ClpA/ClpB_AAA_lid"/>
</dbReference>
<name>A0AAX3EEE9_PAEUR</name>
<dbReference type="Pfam" id="PF17871">
    <property type="entry name" value="AAA_lid_9"/>
    <property type="match status" value="1"/>
</dbReference>
<organism evidence="6 7">
    <name type="scientific">Paenarthrobacter ureafaciens</name>
    <dbReference type="NCBI Taxonomy" id="37931"/>
    <lineage>
        <taxon>Bacteria</taxon>
        <taxon>Bacillati</taxon>
        <taxon>Actinomycetota</taxon>
        <taxon>Actinomycetes</taxon>
        <taxon>Micrococcales</taxon>
        <taxon>Micrococcaceae</taxon>
        <taxon>Paenarthrobacter</taxon>
    </lineage>
</organism>
<dbReference type="PANTHER" id="PTHR11638">
    <property type="entry name" value="ATP-DEPENDENT CLP PROTEASE"/>
    <property type="match status" value="1"/>
</dbReference>
<dbReference type="InterPro" id="IPR001270">
    <property type="entry name" value="ClpA/B"/>
</dbReference>
<keyword evidence="1" id="KW-0677">Repeat</keyword>
<dbReference type="PRINTS" id="PR00300">
    <property type="entry name" value="CLPPROTEASEA"/>
</dbReference>
<dbReference type="GO" id="GO:0005524">
    <property type="term" value="F:ATP binding"/>
    <property type="evidence" value="ECO:0007669"/>
    <property type="project" value="UniProtKB-KW"/>
</dbReference>
<evidence type="ECO:0000256" key="4">
    <source>
        <dbReference type="SAM" id="MobiDB-lite"/>
    </source>
</evidence>
<dbReference type="InterPro" id="IPR050130">
    <property type="entry name" value="ClpA_ClpB"/>
</dbReference>
<dbReference type="PANTHER" id="PTHR11638:SF18">
    <property type="entry name" value="HEAT SHOCK PROTEIN 104"/>
    <property type="match status" value="1"/>
</dbReference>
<evidence type="ECO:0000256" key="3">
    <source>
        <dbReference type="ARBA" id="ARBA00022840"/>
    </source>
</evidence>
<protein>
    <submittedName>
        <fullName evidence="6">AAA family ATPase</fullName>
    </submittedName>
</protein>
<feature type="domain" description="AAA+ ATPase" evidence="5">
    <location>
        <begin position="377"/>
        <end position="549"/>
    </location>
</feature>
<dbReference type="InterPro" id="IPR003593">
    <property type="entry name" value="AAA+_ATPase"/>
</dbReference>
<dbReference type="AlphaFoldDB" id="A0AAX3EEE9"/>
<reference evidence="6" key="1">
    <citation type="submission" date="2022-07" db="EMBL/GenBank/DDBJ databases">
        <authorList>
            <person name="Wu T."/>
        </authorList>
    </citation>
    <scope>NUCLEOTIDE SEQUENCE</scope>
    <source>
        <strain evidence="6">SD-1</strain>
    </source>
</reference>
<dbReference type="InterPro" id="IPR027417">
    <property type="entry name" value="P-loop_NTPase"/>
</dbReference>
<dbReference type="SMART" id="SM00382">
    <property type="entry name" value="AAA"/>
    <property type="match status" value="2"/>
</dbReference>
<dbReference type="GO" id="GO:0016887">
    <property type="term" value="F:ATP hydrolysis activity"/>
    <property type="evidence" value="ECO:0007669"/>
    <property type="project" value="InterPro"/>
</dbReference>
<keyword evidence="2" id="KW-0547">Nucleotide-binding</keyword>
<gene>
    <name evidence="6" type="ORF">NL394_12995</name>
</gene>
<evidence type="ECO:0000259" key="5">
    <source>
        <dbReference type="SMART" id="SM00382"/>
    </source>
</evidence>
<feature type="compositionally biased region" description="Polar residues" evidence="4">
    <location>
        <begin position="1"/>
        <end position="19"/>
    </location>
</feature>
<evidence type="ECO:0000256" key="1">
    <source>
        <dbReference type="ARBA" id="ARBA00022737"/>
    </source>
</evidence>
<dbReference type="Gene3D" id="3.40.50.300">
    <property type="entry name" value="P-loop containing nucleotide triphosphate hydrolases"/>
    <property type="match status" value="2"/>
</dbReference>
<dbReference type="GO" id="GO:0005737">
    <property type="term" value="C:cytoplasm"/>
    <property type="evidence" value="ECO:0007669"/>
    <property type="project" value="TreeGrafter"/>
</dbReference>
<feature type="domain" description="AAA+ ATPase" evidence="5">
    <location>
        <begin position="75"/>
        <end position="225"/>
    </location>
</feature>
<dbReference type="Proteomes" id="UP001163293">
    <property type="component" value="Chromosome"/>
</dbReference>
<dbReference type="GO" id="GO:0034605">
    <property type="term" value="P:cellular response to heat"/>
    <property type="evidence" value="ECO:0007669"/>
    <property type="project" value="TreeGrafter"/>
</dbReference>
<dbReference type="InterPro" id="IPR003959">
    <property type="entry name" value="ATPase_AAA_core"/>
</dbReference>
<evidence type="ECO:0000256" key="2">
    <source>
        <dbReference type="ARBA" id="ARBA00022741"/>
    </source>
</evidence>
<evidence type="ECO:0000313" key="7">
    <source>
        <dbReference type="Proteomes" id="UP001163293"/>
    </source>
</evidence>
<dbReference type="SUPFAM" id="SSF52540">
    <property type="entry name" value="P-loop containing nucleoside triphosphate hydrolases"/>
    <property type="match status" value="2"/>
</dbReference>
<keyword evidence="7" id="KW-1185">Reference proteome</keyword>
<keyword evidence="3" id="KW-0067">ATP-binding</keyword>
<feature type="region of interest" description="Disordered" evidence="4">
    <location>
        <begin position="1"/>
        <end position="36"/>
    </location>
</feature>
<dbReference type="Gene3D" id="1.10.8.60">
    <property type="match status" value="1"/>
</dbReference>
<dbReference type="Pfam" id="PF00004">
    <property type="entry name" value="AAA"/>
    <property type="match status" value="1"/>
</dbReference>
<proteinExistence type="predicted"/>
<accession>A0AAX3EEE9</accession>
<dbReference type="EMBL" id="CP101185">
    <property type="protein sequence ID" value="UYV95998.1"/>
    <property type="molecule type" value="Genomic_DNA"/>
</dbReference>
<sequence length="647" mass="70124">MGLNNFTSGSDDDTNSGGTPPSFPPMGGIPSQGGQSDDAAKELLVDYNEKFKNADPTMFRDALIEQVLSVLISRNKPNVLLKGSAGVGKTRIVEDIARRIALGDTLIPDQLKGFTVYELPITNLVAGSGIVGQLEEKVQAVIDFASDPKNKAILFMDEIHQITGGSTSHTDSVLRKVSQVLKPALARGDMRVIGATTSTESRAFDDDPAFARRFTPLIVDELTVEQTLTVLGSVRPGLVAHYRHQIAVADDVLAETVRIAEENSRAGQHRPDNAITLLDRAMADRVLEQKKLIVQAEAAGDTALVNTLRSIPQVPLTAKRVLDVAKRLMTGNAQRPEFDVATLRATLLGRLRGQDDVLEKLVDRLAREELDLFPTSTPMTWMLAGASGVGKTETAKIIAEQMTGTEPIILNMTEFHTPSDTAKIVGAPPGYVGSDSNRELPFGTLESNPHRVILLDEFEKADKAVQRLFLSAFDEGYIRNAHGKVLDFSKALVICTTNAAREALNRKPVGFGSVPPPVSHRSLTKELAQFFDAELLGRFSLIVGFNPVDEQAYREILAAEYTRQRERILDVRPRLNQALPASIPDDELRAVAEETYVDSQGARPAGKAVRVWIEDRLLAAQAASAPSALSVPPAAAVSEEPEALAVD</sequence>
<dbReference type="CDD" id="cd00009">
    <property type="entry name" value="AAA"/>
    <property type="match status" value="1"/>
</dbReference>
<evidence type="ECO:0000313" key="6">
    <source>
        <dbReference type="EMBL" id="UYV95998.1"/>
    </source>
</evidence>